<accession>A0A1M7S460</accession>
<protein>
    <submittedName>
        <fullName evidence="1">Uncharacterized protein</fullName>
    </submittedName>
</protein>
<dbReference type="InterPro" id="IPR043751">
    <property type="entry name" value="DUF5696"/>
</dbReference>
<keyword evidence="2" id="KW-1185">Reference proteome</keyword>
<reference evidence="2" key="1">
    <citation type="submission" date="2016-12" db="EMBL/GenBank/DDBJ databases">
        <authorList>
            <person name="Varghese N."/>
            <person name="Submissions S."/>
        </authorList>
    </citation>
    <scope>NUCLEOTIDE SEQUENCE [LARGE SCALE GENOMIC DNA]</scope>
    <source>
        <strain evidence="2">DSM 13020</strain>
    </source>
</reference>
<name>A0A1M7S460_FERGO</name>
<evidence type="ECO:0000313" key="2">
    <source>
        <dbReference type="Proteomes" id="UP000184207"/>
    </source>
</evidence>
<dbReference type="Proteomes" id="UP000184207">
    <property type="component" value="Unassembled WGS sequence"/>
</dbReference>
<sequence>MHVNNIKSVLLIVGSIMMISSMLFSQGIGDEFLSNRFTRPEVPVEIISKFTTQDYEKVGDSGILELYIDKNSTSMRVLDKRSGYVWGDVLTDTDAYNEMNDVWKNIAKSLVMIEYFDDRGISSVVGSASPDVKKTWKVLKNGASCTLNFEPVSISFTVFVEIFGDKLVFSLDQKTISEKDKYTLASVIFAPFLGSTIADEINGYAFVPDGPGALIRFSRPAHYLNWFEKRVYGKDYSIENLVSVNDLRANRPNDFLREEPTVLVPAFGVVHGVKKNAIFGVITSGAEYSAIISYPSGILSSYNWTSAKFIYRQKYLQPTSRSGAGIQVAQKEMNKFNARLELVFLTGDQADYVGMAKYYREAYSKQIFGEKPTKKEYKTKDIPLYLTVLVSDIEKQLIGQKVVQITSVENIKAMSETLSKSGVGNLVFLLKGWEKGGVNGNKINSTKVEPKFGEIDDIAKFALEHSAASGKSFELYFVTNTTRVTEKQLNLKNEVGLNLSQSLIFEERDNKDLWLYRSYYTKIDLSSRYLVERIKELNRNNIKNIAIEEFANKLYGHLKRDEEIYRSDARKLVEKTLSDVKNQGNNLILFVPNVYSWKYMKTFGNIPMNSSQYLFETDTVPFLQIVLSGNVVYFTPYMNNGFFSDTDVLKSIDFGAYPSFIVSWLDNASLKDTPLWDYPSTRFADWKSKIVEIYKKINGALKYVRGSKIIDRTVIHPGFVRVDYENGYSILVNYTEERVKFGNVVVEPVSYRVVKVVRNGVDGNENK</sequence>
<proteinExistence type="predicted"/>
<dbReference type="Pfam" id="PF18952">
    <property type="entry name" value="DUF5696"/>
    <property type="match status" value="1"/>
</dbReference>
<evidence type="ECO:0000313" key="1">
    <source>
        <dbReference type="EMBL" id="SHN53223.1"/>
    </source>
</evidence>
<organism evidence="1 2">
    <name type="scientific">Fervidobacterium gondwanense DSM 13020</name>
    <dbReference type="NCBI Taxonomy" id="1121883"/>
    <lineage>
        <taxon>Bacteria</taxon>
        <taxon>Thermotogati</taxon>
        <taxon>Thermotogota</taxon>
        <taxon>Thermotogae</taxon>
        <taxon>Thermotogales</taxon>
        <taxon>Fervidobacteriaceae</taxon>
        <taxon>Fervidobacterium</taxon>
    </lineage>
</organism>
<dbReference type="STRING" id="1121883.SAMN02745226_00446"/>
<gene>
    <name evidence="1" type="ORF">SAMN02745226_00446</name>
</gene>
<dbReference type="EMBL" id="FRDJ01000002">
    <property type="protein sequence ID" value="SHN53223.1"/>
    <property type="molecule type" value="Genomic_DNA"/>
</dbReference>
<dbReference type="AlphaFoldDB" id="A0A1M7S460"/>